<evidence type="ECO:0000313" key="2">
    <source>
        <dbReference type="Proteomes" id="UP000030755"/>
    </source>
</evidence>
<proteinExistence type="predicted"/>
<dbReference type="EMBL" id="KE560959">
    <property type="protein sequence ID" value="EPZ34319.1"/>
    <property type="molecule type" value="Genomic_DNA"/>
</dbReference>
<sequence length="91" mass="10577">MYQKLSKNYTLYYLILVGNDNLEFHADLEEVEKKIVVRSTQLPSYCHNTLQQTIVPANLTKFFALFADRSRKFVRRNVGHEISGNRNGSII</sequence>
<dbReference type="Proteomes" id="UP000030755">
    <property type="component" value="Unassembled WGS sequence"/>
</dbReference>
<keyword evidence="2" id="KW-1185">Reference proteome</keyword>
<name>A0A075B0J2_ROZAC</name>
<dbReference type="HOGENOM" id="CLU_2428303_0_0_1"/>
<evidence type="ECO:0000313" key="1">
    <source>
        <dbReference type="EMBL" id="EPZ34319.1"/>
    </source>
</evidence>
<reference evidence="1 2" key="1">
    <citation type="journal article" date="2013" name="Curr. Biol.">
        <title>Shared signatures of parasitism and phylogenomics unite Cryptomycota and microsporidia.</title>
        <authorList>
            <person name="James T.Y."/>
            <person name="Pelin A."/>
            <person name="Bonen L."/>
            <person name="Ahrendt S."/>
            <person name="Sain D."/>
            <person name="Corradi N."/>
            <person name="Stajich J.E."/>
        </authorList>
    </citation>
    <scope>NUCLEOTIDE SEQUENCE [LARGE SCALE GENOMIC DNA]</scope>
    <source>
        <strain evidence="1 2">CSF55</strain>
    </source>
</reference>
<organism evidence="1 2">
    <name type="scientific">Rozella allomycis (strain CSF55)</name>
    <dbReference type="NCBI Taxonomy" id="988480"/>
    <lineage>
        <taxon>Eukaryota</taxon>
        <taxon>Fungi</taxon>
        <taxon>Fungi incertae sedis</taxon>
        <taxon>Cryptomycota</taxon>
        <taxon>Cryptomycota incertae sedis</taxon>
        <taxon>Rozella</taxon>
    </lineage>
</organism>
<dbReference type="AlphaFoldDB" id="A0A075B0J2"/>
<accession>A0A075B0J2</accession>
<gene>
    <name evidence="1" type="ORF">O9G_000506</name>
</gene>
<protein>
    <submittedName>
        <fullName evidence="1">Uncharacterized protein</fullName>
    </submittedName>
</protein>